<sequence>MCVGVVQNTEDSSQKCPNGGPACGGGVKFASIADRVDRDSIEPETIAGSVDNDNQISQSMFSDDDDDDVSGSQLILANENVSNQFGIEPCVNSDLVVSPSETLPALDIAAPTTIDDGV</sequence>
<comment type="caution">
    <text evidence="2">The sequence shown here is derived from an EMBL/GenBank/DDBJ whole genome shotgun (WGS) entry which is preliminary data.</text>
</comment>
<name>A0ABR2BDI7_9ROSI</name>
<feature type="compositionally biased region" description="Polar residues" evidence="1">
    <location>
        <begin position="1"/>
        <end position="16"/>
    </location>
</feature>
<evidence type="ECO:0000313" key="3">
    <source>
        <dbReference type="Proteomes" id="UP001472677"/>
    </source>
</evidence>
<feature type="compositionally biased region" description="Polar residues" evidence="1">
    <location>
        <begin position="51"/>
        <end position="61"/>
    </location>
</feature>
<evidence type="ECO:0000256" key="1">
    <source>
        <dbReference type="SAM" id="MobiDB-lite"/>
    </source>
</evidence>
<proteinExistence type="predicted"/>
<feature type="region of interest" description="Disordered" evidence="1">
    <location>
        <begin position="1"/>
        <end position="20"/>
    </location>
</feature>
<reference evidence="2 3" key="1">
    <citation type="journal article" date="2024" name="G3 (Bethesda)">
        <title>Genome assembly of Hibiscus sabdariffa L. provides insights into metabolisms of medicinal natural products.</title>
        <authorList>
            <person name="Kim T."/>
        </authorList>
    </citation>
    <scope>NUCLEOTIDE SEQUENCE [LARGE SCALE GENOMIC DNA]</scope>
    <source>
        <strain evidence="2">TK-2024</strain>
        <tissue evidence="2">Old leaves</tissue>
    </source>
</reference>
<evidence type="ECO:0000313" key="2">
    <source>
        <dbReference type="EMBL" id="KAK8505094.1"/>
    </source>
</evidence>
<feature type="region of interest" description="Disordered" evidence="1">
    <location>
        <begin position="43"/>
        <end position="71"/>
    </location>
</feature>
<dbReference type="EMBL" id="JBBPBM010000130">
    <property type="protein sequence ID" value="KAK8505094.1"/>
    <property type="molecule type" value="Genomic_DNA"/>
</dbReference>
<organism evidence="2 3">
    <name type="scientific">Hibiscus sabdariffa</name>
    <name type="common">roselle</name>
    <dbReference type="NCBI Taxonomy" id="183260"/>
    <lineage>
        <taxon>Eukaryota</taxon>
        <taxon>Viridiplantae</taxon>
        <taxon>Streptophyta</taxon>
        <taxon>Embryophyta</taxon>
        <taxon>Tracheophyta</taxon>
        <taxon>Spermatophyta</taxon>
        <taxon>Magnoliopsida</taxon>
        <taxon>eudicotyledons</taxon>
        <taxon>Gunneridae</taxon>
        <taxon>Pentapetalae</taxon>
        <taxon>rosids</taxon>
        <taxon>malvids</taxon>
        <taxon>Malvales</taxon>
        <taxon>Malvaceae</taxon>
        <taxon>Malvoideae</taxon>
        <taxon>Hibiscus</taxon>
    </lineage>
</organism>
<accession>A0ABR2BDI7</accession>
<keyword evidence="3" id="KW-1185">Reference proteome</keyword>
<gene>
    <name evidence="2" type="ORF">V6N12_037971</name>
</gene>
<dbReference type="Proteomes" id="UP001472677">
    <property type="component" value="Unassembled WGS sequence"/>
</dbReference>
<protein>
    <submittedName>
        <fullName evidence="2">Uncharacterized protein</fullName>
    </submittedName>
</protein>